<dbReference type="SFLD" id="SFLDG01018">
    <property type="entry name" value="Squalene/Phytoene_Synthase_Lik"/>
    <property type="match status" value="1"/>
</dbReference>
<dbReference type="EMBL" id="JAENIG010000003">
    <property type="protein sequence ID" value="MBK1854585.1"/>
    <property type="molecule type" value="Genomic_DNA"/>
</dbReference>
<proteinExistence type="predicted"/>
<comment type="caution">
    <text evidence="2">The sequence shown here is derived from an EMBL/GenBank/DDBJ whole genome shotgun (WGS) entry which is preliminary data.</text>
</comment>
<dbReference type="CDD" id="cd00683">
    <property type="entry name" value="Trans_IPPS_HH"/>
    <property type="match status" value="1"/>
</dbReference>
<dbReference type="InterPro" id="IPR008949">
    <property type="entry name" value="Isoprenoid_synthase_dom_sf"/>
</dbReference>
<protein>
    <submittedName>
        <fullName evidence="2">Squalene/phytoene synthase family protein</fullName>
    </submittedName>
</protein>
<dbReference type="Proteomes" id="UP000634206">
    <property type="component" value="Unassembled WGS sequence"/>
</dbReference>
<dbReference type="RefSeq" id="WP_309489192.1">
    <property type="nucleotide sequence ID" value="NZ_JAENIG010000003.1"/>
</dbReference>
<evidence type="ECO:0000313" key="2">
    <source>
        <dbReference type="EMBL" id="MBK1854585.1"/>
    </source>
</evidence>
<dbReference type="SFLD" id="SFLDG01212">
    <property type="entry name" value="Phytoene_synthase_like"/>
    <property type="match status" value="1"/>
</dbReference>
<dbReference type="GO" id="GO:0051996">
    <property type="term" value="F:squalene synthase [NAD(P)H] activity"/>
    <property type="evidence" value="ECO:0007669"/>
    <property type="project" value="InterPro"/>
</dbReference>
<organism evidence="2 3">
    <name type="scientific">Oceaniferula flava</name>
    <dbReference type="NCBI Taxonomy" id="2800421"/>
    <lineage>
        <taxon>Bacteria</taxon>
        <taxon>Pseudomonadati</taxon>
        <taxon>Verrucomicrobiota</taxon>
        <taxon>Verrucomicrobiia</taxon>
        <taxon>Verrucomicrobiales</taxon>
        <taxon>Verrucomicrobiaceae</taxon>
        <taxon>Oceaniferula</taxon>
    </lineage>
</organism>
<evidence type="ECO:0000256" key="1">
    <source>
        <dbReference type="ARBA" id="ARBA00022679"/>
    </source>
</evidence>
<dbReference type="PANTHER" id="PTHR31480">
    <property type="entry name" value="BIFUNCTIONAL LYCOPENE CYCLASE/PHYTOENE SYNTHASE"/>
    <property type="match status" value="1"/>
</dbReference>
<dbReference type="GO" id="GO:0004311">
    <property type="term" value="F:geranylgeranyl diphosphate synthase activity"/>
    <property type="evidence" value="ECO:0007669"/>
    <property type="project" value="InterPro"/>
</dbReference>
<dbReference type="PROSITE" id="PS01045">
    <property type="entry name" value="SQUALEN_PHYTOEN_SYN_2"/>
    <property type="match status" value="1"/>
</dbReference>
<evidence type="ECO:0000313" key="3">
    <source>
        <dbReference type="Proteomes" id="UP000634206"/>
    </source>
</evidence>
<dbReference type="SUPFAM" id="SSF48576">
    <property type="entry name" value="Terpenoid synthases"/>
    <property type="match status" value="1"/>
</dbReference>
<dbReference type="InterPro" id="IPR002060">
    <property type="entry name" value="Squ/phyt_synthse"/>
</dbReference>
<dbReference type="InterPro" id="IPR019845">
    <property type="entry name" value="Squalene/phytoene_synthase_CS"/>
</dbReference>
<dbReference type="SFLD" id="SFLDS00005">
    <property type="entry name" value="Isoprenoid_Synthase_Type_I"/>
    <property type="match status" value="1"/>
</dbReference>
<dbReference type="AlphaFoldDB" id="A0AAE2SAM6"/>
<sequence>MSSAQQITRKAKSNLAIALTFLPKERKRDMITFYAFCRVIDDLADDLDIPLEKRKRGLAEWRAGIESGFTKPDELQSEVLGLIDRYQISKQPFLDLIDGCASDLEPQRFGSWEELENYTYRVASCVGLISTQIFGCTHPDSEKYAVALGHALQITNILRDVDEDLRNGGRIYLPLDDFVRFQYSERDLVGRVHDGRFIAMMAWQADRAEKFYQQALDHLQAEDKNALKAAEAMRKIYHQLLTKMRNDGFQVFGQRYSVSKPRKLGILLTTFLGF</sequence>
<keyword evidence="3" id="KW-1185">Reference proteome</keyword>
<dbReference type="Pfam" id="PF00494">
    <property type="entry name" value="SQS_PSY"/>
    <property type="match status" value="1"/>
</dbReference>
<reference evidence="2" key="1">
    <citation type="submission" date="2021-01" db="EMBL/GenBank/DDBJ databases">
        <title>Modified the classification status of verrucomicrobia.</title>
        <authorList>
            <person name="Feng X."/>
        </authorList>
    </citation>
    <scope>NUCLEOTIDE SEQUENCE</scope>
    <source>
        <strain evidence="2">5K15</strain>
    </source>
</reference>
<dbReference type="InterPro" id="IPR044843">
    <property type="entry name" value="Trans_IPPS_bact-type"/>
</dbReference>
<gene>
    <name evidence="2" type="ORF">JIN83_06415</name>
</gene>
<dbReference type="InterPro" id="IPR033904">
    <property type="entry name" value="Trans_IPPS_HH"/>
</dbReference>
<dbReference type="GO" id="GO:0016117">
    <property type="term" value="P:carotenoid biosynthetic process"/>
    <property type="evidence" value="ECO:0007669"/>
    <property type="project" value="UniProtKB-ARBA"/>
</dbReference>
<keyword evidence="1" id="KW-0808">Transferase</keyword>
<dbReference type="Gene3D" id="1.10.600.10">
    <property type="entry name" value="Farnesyl Diphosphate Synthase"/>
    <property type="match status" value="1"/>
</dbReference>
<accession>A0AAE2SAM6</accession>
<name>A0AAE2SAM6_9BACT</name>